<evidence type="ECO:0000313" key="2">
    <source>
        <dbReference type="Proteomes" id="UP001151760"/>
    </source>
</evidence>
<keyword evidence="2" id="KW-1185">Reference proteome</keyword>
<name>A0ABQ5AM74_9ASTR</name>
<gene>
    <name evidence="1" type="ORF">Tco_0824627</name>
</gene>
<dbReference type="Proteomes" id="UP001151760">
    <property type="component" value="Unassembled WGS sequence"/>
</dbReference>
<dbReference type="PANTHER" id="PTHR35046">
    <property type="entry name" value="ZINC KNUCKLE (CCHC-TYPE) FAMILY PROTEIN"/>
    <property type="match status" value="1"/>
</dbReference>
<evidence type="ECO:0000313" key="1">
    <source>
        <dbReference type="EMBL" id="GJT03458.1"/>
    </source>
</evidence>
<protein>
    <submittedName>
        <fullName evidence="1">Uncharacterized protein</fullName>
    </submittedName>
</protein>
<organism evidence="1 2">
    <name type="scientific">Tanacetum coccineum</name>
    <dbReference type="NCBI Taxonomy" id="301880"/>
    <lineage>
        <taxon>Eukaryota</taxon>
        <taxon>Viridiplantae</taxon>
        <taxon>Streptophyta</taxon>
        <taxon>Embryophyta</taxon>
        <taxon>Tracheophyta</taxon>
        <taxon>Spermatophyta</taxon>
        <taxon>Magnoliopsida</taxon>
        <taxon>eudicotyledons</taxon>
        <taxon>Gunneridae</taxon>
        <taxon>Pentapetalae</taxon>
        <taxon>asterids</taxon>
        <taxon>campanulids</taxon>
        <taxon>Asterales</taxon>
        <taxon>Asteraceae</taxon>
        <taxon>Asteroideae</taxon>
        <taxon>Anthemideae</taxon>
        <taxon>Anthemidinae</taxon>
        <taxon>Tanacetum</taxon>
    </lineage>
</organism>
<accession>A0ABQ5AM74</accession>
<comment type="caution">
    <text evidence="1">The sequence shown here is derived from an EMBL/GenBank/DDBJ whole genome shotgun (WGS) entry which is preliminary data.</text>
</comment>
<dbReference type="PANTHER" id="PTHR35046:SF9">
    <property type="entry name" value="RNA-DIRECTED DNA POLYMERASE"/>
    <property type="match status" value="1"/>
</dbReference>
<reference evidence="1" key="2">
    <citation type="submission" date="2022-01" db="EMBL/GenBank/DDBJ databases">
        <authorList>
            <person name="Yamashiro T."/>
            <person name="Shiraishi A."/>
            <person name="Satake H."/>
            <person name="Nakayama K."/>
        </authorList>
    </citation>
    <scope>NUCLEOTIDE SEQUENCE</scope>
</reference>
<dbReference type="EMBL" id="BQNB010012430">
    <property type="protein sequence ID" value="GJT03458.1"/>
    <property type="molecule type" value="Genomic_DNA"/>
</dbReference>
<sequence>MVPPKVTPQLPKLEVIVEEKIVKAEVVDEHIEKIQDLQNYKQQDDKISTSLFETTNKVGTLKTFEEIVGFNDDEDVKGFNFRLHKDFERVHNLNIRDLDYGLILRMIIKNQIKFSMVNKEAIFITIENLVAVDREHTTRFFRPWIDRWEYGRRVKKYEGFRVDVKRKSIEDKVRLEVFDVDEAFDIENSRASSFQVRGIHVDETKVNAVQDWSSPKILPEVRKNKVADAFQKEDELEYVKPLDGEAEQVTYVICSIIIDGESYKNLVSKALVKAFKLPTEPRHSLYQIGWIKKELALKVTKICKVPLAIGKHYNELVICDVIGIEACHVLLG</sequence>
<reference evidence="1" key="1">
    <citation type="journal article" date="2022" name="Int. J. Mol. Sci.">
        <title>Draft Genome of Tanacetum Coccineum: Genomic Comparison of Closely Related Tanacetum-Family Plants.</title>
        <authorList>
            <person name="Yamashiro T."/>
            <person name="Shiraishi A."/>
            <person name="Nakayama K."/>
            <person name="Satake H."/>
        </authorList>
    </citation>
    <scope>NUCLEOTIDE SEQUENCE</scope>
</reference>
<proteinExistence type="predicted"/>